<proteinExistence type="predicted"/>
<reference evidence="1 2" key="1">
    <citation type="journal article" date="2018" name="Front. Microbiol.">
        <title>Genome-Based Analysis Reveals the Taxonomy and Diversity of the Family Idiomarinaceae.</title>
        <authorList>
            <person name="Liu Y."/>
            <person name="Lai Q."/>
            <person name="Shao Z."/>
        </authorList>
    </citation>
    <scope>NUCLEOTIDE SEQUENCE [LARGE SCALE GENOMIC DNA]</scope>
    <source>
        <strain evidence="1 2">CF12-14</strain>
    </source>
</reference>
<comment type="caution">
    <text evidence="1">The sequence shown here is derived from an EMBL/GenBank/DDBJ whole genome shotgun (WGS) entry which is preliminary data.</text>
</comment>
<name>A0ABY0BPR1_9GAMM</name>
<protein>
    <recommendedName>
        <fullName evidence="3">HEPN AbiU2-like domain-containing protein</fullName>
    </recommendedName>
</protein>
<dbReference type="EMBL" id="PIPK01000011">
    <property type="protein sequence ID" value="RUO22122.1"/>
    <property type="molecule type" value="Genomic_DNA"/>
</dbReference>
<sequence>MSNLQMDEDRFHIEVSKALSSCQLVEEVLKLYISESYELARKCIDGKLVFKLSGEDVEDASLERLITTFRKLTDNEKLVAKLNKFKSERNYLSHKAIAHCLDPMGNLDWGYAGELKKRLDRIQQDSHDLRLEIHEEAKTFRAHLYF</sequence>
<organism evidence="1 2">
    <name type="scientific">Aliidiomarina maris</name>
    <dbReference type="NCBI Taxonomy" id="531312"/>
    <lineage>
        <taxon>Bacteria</taxon>
        <taxon>Pseudomonadati</taxon>
        <taxon>Pseudomonadota</taxon>
        <taxon>Gammaproteobacteria</taxon>
        <taxon>Alteromonadales</taxon>
        <taxon>Idiomarinaceae</taxon>
        <taxon>Aliidiomarina</taxon>
    </lineage>
</organism>
<gene>
    <name evidence="1" type="ORF">CWE07_11070</name>
</gene>
<evidence type="ECO:0000313" key="2">
    <source>
        <dbReference type="Proteomes" id="UP000287865"/>
    </source>
</evidence>
<accession>A0ABY0BPR1</accession>
<dbReference type="Proteomes" id="UP000287865">
    <property type="component" value="Unassembled WGS sequence"/>
</dbReference>
<evidence type="ECO:0008006" key="3">
    <source>
        <dbReference type="Google" id="ProtNLM"/>
    </source>
</evidence>
<evidence type="ECO:0000313" key="1">
    <source>
        <dbReference type="EMBL" id="RUO22122.1"/>
    </source>
</evidence>
<keyword evidence="2" id="KW-1185">Reference proteome</keyword>